<accession>A0A1I5MQR5</accession>
<dbReference type="AlphaFoldDB" id="A0A1I5MQR5"/>
<comment type="catalytic activity">
    <reaction evidence="1 9">
        <text>[protein]-peptidylproline (omega=180) = [protein]-peptidylproline (omega=0)</text>
        <dbReference type="Rhea" id="RHEA:16237"/>
        <dbReference type="Rhea" id="RHEA-COMP:10747"/>
        <dbReference type="Rhea" id="RHEA-COMP:10748"/>
        <dbReference type="ChEBI" id="CHEBI:83833"/>
        <dbReference type="ChEBI" id="CHEBI:83834"/>
        <dbReference type="EC" id="5.2.1.8"/>
    </reaction>
</comment>
<keyword evidence="7 9" id="KW-0413">Isomerase</keyword>
<dbReference type="InterPro" id="IPR046357">
    <property type="entry name" value="PPIase_dom_sf"/>
</dbReference>
<comment type="subcellular location">
    <subcellularLocation>
        <location evidence="2">Cytoplasm</location>
    </subcellularLocation>
</comment>
<feature type="domain" description="PPIase FKBP-type" evidence="10">
    <location>
        <begin position="6"/>
        <end position="98"/>
    </location>
</feature>
<gene>
    <name evidence="11" type="ORF">SAMN04515674_101387</name>
</gene>
<dbReference type="EC" id="5.2.1.8" evidence="9"/>
<dbReference type="Gene3D" id="3.10.50.40">
    <property type="match status" value="1"/>
</dbReference>
<dbReference type="RefSeq" id="WP_092011230.1">
    <property type="nucleotide sequence ID" value="NZ_FOXH01000001.1"/>
</dbReference>
<keyword evidence="4" id="KW-0963">Cytoplasm</keyword>
<evidence type="ECO:0000256" key="1">
    <source>
        <dbReference type="ARBA" id="ARBA00000971"/>
    </source>
</evidence>
<dbReference type="PROSITE" id="PS50059">
    <property type="entry name" value="FKBP_PPIASE"/>
    <property type="match status" value="1"/>
</dbReference>
<evidence type="ECO:0000256" key="2">
    <source>
        <dbReference type="ARBA" id="ARBA00004496"/>
    </source>
</evidence>
<evidence type="ECO:0000256" key="6">
    <source>
        <dbReference type="ARBA" id="ARBA00023186"/>
    </source>
</evidence>
<dbReference type="STRING" id="1079859.SAMN04515674_101387"/>
<evidence type="ECO:0000259" key="10">
    <source>
        <dbReference type="PROSITE" id="PS50059"/>
    </source>
</evidence>
<reference evidence="11 12" key="1">
    <citation type="submission" date="2016-10" db="EMBL/GenBank/DDBJ databases">
        <authorList>
            <person name="de Groot N.N."/>
        </authorList>
    </citation>
    <scope>NUCLEOTIDE SEQUENCE [LARGE SCALE GENOMIC DNA]</scope>
    <source>
        <strain evidence="12">E92,LMG 26720,CCM 7988</strain>
    </source>
</reference>
<organism evidence="11 12">
    <name type="scientific">Pseudarcicella hirudinis</name>
    <dbReference type="NCBI Taxonomy" id="1079859"/>
    <lineage>
        <taxon>Bacteria</taxon>
        <taxon>Pseudomonadati</taxon>
        <taxon>Bacteroidota</taxon>
        <taxon>Cytophagia</taxon>
        <taxon>Cytophagales</taxon>
        <taxon>Flectobacillaceae</taxon>
        <taxon>Pseudarcicella</taxon>
    </lineage>
</organism>
<evidence type="ECO:0000256" key="4">
    <source>
        <dbReference type="ARBA" id="ARBA00022490"/>
    </source>
</evidence>
<protein>
    <recommendedName>
        <fullName evidence="9">peptidylprolyl isomerase</fullName>
        <ecNumber evidence="9">5.2.1.8</ecNumber>
    </recommendedName>
</protein>
<dbReference type="PANTHER" id="PTHR47861">
    <property type="entry name" value="FKBP-TYPE PEPTIDYL-PROLYL CIS-TRANS ISOMERASE SLYD"/>
    <property type="match status" value="1"/>
</dbReference>
<dbReference type="SUPFAM" id="SSF54534">
    <property type="entry name" value="FKBP-like"/>
    <property type="match status" value="1"/>
</dbReference>
<evidence type="ECO:0000256" key="5">
    <source>
        <dbReference type="ARBA" id="ARBA00023110"/>
    </source>
</evidence>
<dbReference type="InterPro" id="IPR001179">
    <property type="entry name" value="PPIase_FKBP_dom"/>
</dbReference>
<dbReference type="GO" id="GO:0003755">
    <property type="term" value="F:peptidyl-prolyl cis-trans isomerase activity"/>
    <property type="evidence" value="ECO:0007669"/>
    <property type="project" value="UniProtKB-KW"/>
</dbReference>
<evidence type="ECO:0000256" key="7">
    <source>
        <dbReference type="ARBA" id="ARBA00023235"/>
    </source>
</evidence>
<evidence type="ECO:0000256" key="8">
    <source>
        <dbReference type="ARBA" id="ARBA00037071"/>
    </source>
</evidence>
<dbReference type="GO" id="GO:0042026">
    <property type="term" value="P:protein refolding"/>
    <property type="evidence" value="ECO:0007669"/>
    <property type="project" value="UniProtKB-ARBA"/>
</dbReference>
<keyword evidence="6" id="KW-0143">Chaperone</keyword>
<dbReference type="EMBL" id="FOXH01000001">
    <property type="protein sequence ID" value="SFP11281.1"/>
    <property type="molecule type" value="Genomic_DNA"/>
</dbReference>
<dbReference type="Proteomes" id="UP000199306">
    <property type="component" value="Unassembled WGS sequence"/>
</dbReference>
<dbReference type="OrthoDB" id="9808891at2"/>
<evidence type="ECO:0000313" key="11">
    <source>
        <dbReference type="EMBL" id="SFP11281.1"/>
    </source>
</evidence>
<proteinExistence type="inferred from homology"/>
<evidence type="ECO:0000256" key="3">
    <source>
        <dbReference type="ARBA" id="ARBA00006577"/>
    </source>
</evidence>
<keyword evidence="5 9" id="KW-0697">Rotamase</keyword>
<name>A0A1I5MQR5_9BACT</name>
<comment type="similarity">
    <text evidence="3">Belongs to the FKBP-type PPIase family.</text>
</comment>
<comment type="function">
    <text evidence="8">Also involved in hydrogenase metallocenter assembly, probably by participating in the nickel insertion step. This function in hydrogenase biosynthesis requires chaperone activity and the presence of the metal-binding domain, but not PPIase activity.</text>
</comment>
<dbReference type="GO" id="GO:0005737">
    <property type="term" value="C:cytoplasm"/>
    <property type="evidence" value="ECO:0007669"/>
    <property type="project" value="UniProtKB-SubCell"/>
</dbReference>
<keyword evidence="12" id="KW-1185">Reference proteome</keyword>
<sequence>MQISNAKVVSLTYELSVLDKNGEKETIEIVEVDEPMVFIHGMSGLPEAFEDKIAGLEAGADFEFSISAEDGYGEYDTEAVVELPKELFKVEGELVEDILEEGNFIPMSDEQGNRLQGKVLEVGADFVRMDFNHPLADKEMHFKGNIISVREATESEIAHGHVHGEGGVHHH</sequence>
<dbReference type="PANTHER" id="PTHR47861:SF3">
    <property type="entry name" value="FKBP-TYPE PEPTIDYL-PROLYL CIS-TRANS ISOMERASE SLYD"/>
    <property type="match status" value="1"/>
</dbReference>
<evidence type="ECO:0000313" key="12">
    <source>
        <dbReference type="Proteomes" id="UP000199306"/>
    </source>
</evidence>
<evidence type="ECO:0000256" key="9">
    <source>
        <dbReference type="PROSITE-ProRule" id="PRU00277"/>
    </source>
</evidence>